<keyword evidence="3" id="KW-1185">Reference proteome</keyword>
<accession>A0ABN0BSI6</accession>
<name>A0ABN0BSI6_BACFG</name>
<dbReference type="Proteomes" id="UP000005101">
    <property type="component" value="Unassembled WGS sequence"/>
</dbReference>
<evidence type="ECO:0008006" key="4">
    <source>
        <dbReference type="Google" id="ProtNLM"/>
    </source>
</evidence>
<proteinExistence type="predicted"/>
<feature type="transmembrane region" description="Helical" evidence="1">
    <location>
        <begin position="25"/>
        <end position="47"/>
    </location>
</feature>
<gene>
    <name evidence="2" type="ORF">BFAG_04624</name>
</gene>
<reference evidence="2 3" key="1">
    <citation type="submission" date="2008-12" db="EMBL/GenBank/DDBJ databases">
        <title>Annotation of Bacteroides fragilis strain 3_1_12.</title>
        <authorList>
            <consortium name="The Broad Institute Genome Sequencing Platform"/>
            <person name="Ward D."/>
            <person name="Young S.K."/>
            <person name="Kodira C.D."/>
            <person name="Zeng Q."/>
            <person name="Koehrsen M."/>
            <person name="Alvarado L."/>
            <person name="Berlin A."/>
            <person name="Borenstein D."/>
            <person name="Chen Z."/>
            <person name="Engels R."/>
            <person name="Freedman E."/>
            <person name="Gellesch M."/>
            <person name="Goldberg J."/>
            <person name="Griggs A."/>
            <person name="Gujja S."/>
            <person name="Heiman D."/>
            <person name="Hepburn T."/>
            <person name="Howarth C."/>
            <person name="Jen D."/>
            <person name="Larson L."/>
            <person name="Lewis B."/>
            <person name="Mehta T."/>
            <person name="Park D."/>
            <person name="Pearson M."/>
            <person name="Roberts A."/>
            <person name="Saif S."/>
            <person name="Shea T."/>
            <person name="Shenoy N."/>
            <person name="Sisk P."/>
            <person name="Stolte C."/>
            <person name="Sykes S."/>
            <person name="Walk T."/>
            <person name="White J."/>
            <person name="Yandava C."/>
            <person name="Allen-Vercoe E."/>
            <person name="Strauss J."/>
            <person name="Ambrose C."/>
            <person name="Lander E."/>
            <person name="Nusbaum C."/>
            <person name="Galagan J."/>
            <person name="Birren B."/>
        </authorList>
    </citation>
    <scope>NUCLEOTIDE SEQUENCE [LARGE SCALE GENOMIC DNA]</scope>
    <source>
        <strain evidence="2 3">3_1_12</strain>
    </source>
</reference>
<dbReference type="EMBL" id="EQ973220">
    <property type="protein sequence ID" value="EFR55925.1"/>
    <property type="molecule type" value="Genomic_DNA"/>
</dbReference>
<keyword evidence="1" id="KW-0472">Membrane</keyword>
<sequence>MHTTGGWKWTEVTFIRFPYFNNHQFYGFCVALYLFIGIVDSFMYTYLCGSLIFNINLMPLNV</sequence>
<evidence type="ECO:0000256" key="1">
    <source>
        <dbReference type="SAM" id="Phobius"/>
    </source>
</evidence>
<keyword evidence="1" id="KW-1133">Transmembrane helix</keyword>
<evidence type="ECO:0000313" key="3">
    <source>
        <dbReference type="Proteomes" id="UP000005101"/>
    </source>
</evidence>
<evidence type="ECO:0000313" key="2">
    <source>
        <dbReference type="EMBL" id="EFR55925.1"/>
    </source>
</evidence>
<protein>
    <recommendedName>
        <fullName evidence="4">Transmembrane protein</fullName>
    </recommendedName>
</protein>
<keyword evidence="1" id="KW-0812">Transmembrane</keyword>
<organism evidence="2 3">
    <name type="scientific">Bacteroides fragilis 3_1_12</name>
    <dbReference type="NCBI Taxonomy" id="457424"/>
    <lineage>
        <taxon>Bacteria</taxon>
        <taxon>Pseudomonadati</taxon>
        <taxon>Bacteroidota</taxon>
        <taxon>Bacteroidia</taxon>
        <taxon>Bacteroidales</taxon>
        <taxon>Bacteroidaceae</taxon>
        <taxon>Bacteroides</taxon>
    </lineage>
</organism>